<dbReference type="PROSITE" id="PS51303">
    <property type="entry name" value="PET"/>
    <property type="match status" value="1"/>
</dbReference>
<dbReference type="InterPro" id="IPR010442">
    <property type="entry name" value="PET_domain"/>
</dbReference>
<dbReference type="Proteomes" id="UP001152888">
    <property type="component" value="Unassembled WGS sequence"/>
</dbReference>
<comment type="caution">
    <text evidence="9">The sequence shown here is derived from an EMBL/GenBank/DDBJ whole genome shotgun (WGS) entry which is preliminary data.</text>
</comment>
<reference evidence="9" key="1">
    <citation type="submission" date="2022-03" db="EMBL/GenBank/DDBJ databases">
        <authorList>
            <person name="Sayadi A."/>
        </authorList>
    </citation>
    <scope>NUCLEOTIDE SEQUENCE</scope>
</reference>
<dbReference type="CDD" id="cd09341">
    <property type="entry name" value="LIM2_Testin_like"/>
    <property type="match status" value="1"/>
</dbReference>
<keyword evidence="3 5" id="KW-0862">Zinc</keyword>
<evidence type="ECO:0000256" key="3">
    <source>
        <dbReference type="ARBA" id="ARBA00022833"/>
    </source>
</evidence>
<keyword evidence="2" id="KW-0677">Repeat</keyword>
<dbReference type="InterPro" id="IPR047120">
    <property type="entry name" value="Pk/Esn/Tes"/>
</dbReference>
<sequence>MSDTIEAHETPSWLLELEANRERRLKARLGHETGAGASCLKCADKCPGLDLHFWRKCCKVCKCSKEEHEVQDDDIYGWAQFQLLGSKPNKIKRKILLPGKNDELELDWAPKGNNETVDRYLKTLPPDQLLVKGSQAALERKQLLHKQIPIHDIDPELCHDLTDEELSKMNDYIAHVKQSSVGVGQIVSLSTIIQGNLHMLNPSEAALISCRFPKGIALSDVQLHVQDEAKGLVPDLQKMSLHSKIHDRMHSLRTNDIQLNHPSAQYSSDLKPRKNFDEENGMRSNVDPNTNNRYPRSPNFNHKSVPTQFVIEKDYGLASQSEQLHPIRADLSQSLNRTIPHIRKECSPELISQPQSIGMIHRRGSASAFLPYSECCAGSGNPHAGQRHRNEGVKQGQPVEQKVPVDAGCNSNRSEQKLHGNANVASDQLSVSHTQKEPGRPGIHYVTGKHVIQSETQMPIAIPKSIKDLAFSTYEQTNLDPNELINKNVNPICDYENPSDPYFANQNLIKEIVSKANARSFTLLTDRNVTAEDTGTKMGNIKSPKKLSNMIPSSSGIHEDCVYPSDVKIGPIQDIDVEYPEIEVAVRGTDDVYEDYSPDSIKEILNNIKLPDCRYCRKPFEENEFAVTIDRADVLFHAKCFKCAGCNQMLVDNMYFYHKETDNIYCGRDYAKVRGVPRCKACDELIFTKEYTLAENATFHLKHFCCIECDIPLANRQYTLEDGMPYCLPCFEQSKANKCSGCLNVIKPDEFGCSLNGTHFHATDECFACMVCKKPLMGKKLLLRNDRLYCSHECYGLPK</sequence>
<evidence type="ECO:0000259" key="8">
    <source>
        <dbReference type="PROSITE" id="PS51303"/>
    </source>
</evidence>
<organism evidence="9 10">
    <name type="scientific">Acanthoscelides obtectus</name>
    <name type="common">Bean weevil</name>
    <name type="synonym">Bruchus obtectus</name>
    <dbReference type="NCBI Taxonomy" id="200917"/>
    <lineage>
        <taxon>Eukaryota</taxon>
        <taxon>Metazoa</taxon>
        <taxon>Ecdysozoa</taxon>
        <taxon>Arthropoda</taxon>
        <taxon>Hexapoda</taxon>
        <taxon>Insecta</taxon>
        <taxon>Pterygota</taxon>
        <taxon>Neoptera</taxon>
        <taxon>Endopterygota</taxon>
        <taxon>Coleoptera</taxon>
        <taxon>Polyphaga</taxon>
        <taxon>Cucujiformia</taxon>
        <taxon>Chrysomeloidea</taxon>
        <taxon>Chrysomelidae</taxon>
        <taxon>Bruchinae</taxon>
        <taxon>Bruchini</taxon>
        <taxon>Acanthoscelides</taxon>
    </lineage>
</organism>
<keyword evidence="10" id="KW-1185">Reference proteome</keyword>
<evidence type="ECO:0000256" key="4">
    <source>
        <dbReference type="ARBA" id="ARBA00023038"/>
    </source>
</evidence>
<evidence type="ECO:0000259" key="7">
    <source>
        <dbReference type="PROSITE" id="PS50023"/>
    </source>
</evidence>
<dbReference type="InterPro" id="IPR001781">
    <property type="entry name" value="Znf_LIM"/>
</dbReference>
<accession>A0A9P0MEH0</accession>
<name>A0A9P0MEH0_ACAOB</name>
<dbReference type="FunFam" id="2.10.110.10:FF:000005">
    <property type="entry name" value="Testin isoform 1"/>
    <property type="match status" value="1"/>
</dbReference>
<feature type="compositionally biased region" description="Basic and acidic residues" evidence="6">
    <location>
        <begin position="270"/>
        <end position="281"/>
    </location>
</feature>
<evidence type="ECO:0000256" key="6">
    <source>
        <dbReference type="SAM" id="MobiDB-lite"/>
    </source>
</evidence>
<feature type="domain" description="LIM zinc-binding" evidence="7">
    <location>
        <begin position="611"/>
        <end position="676"/>
    </location>
</feature>
<dbReference type="Gene3D" id="2.10.110.10">
    <property type="entry name" value="Cysteine Rich Protein"/>
    <property type="match status" value="3"/>
</dbReference>
<dbReference type="GO" id="GO:0008270">
    <property type="term" value="F:zinc ion binding"/>
    <property type="evidence" value="ECO:0007669"/>
    <property type="project" value="InterPro"/>
</dbReference>
<feature type="compositionally biased region" description="Polar residues" evidence="6">
    <location>
        <begin position="423"/>
        <end position="433"/>
    </location>
</feature>
<evidence type="ECO:0000256" key="1">
    <source>
        <dbReference type="ARBA" id="ARBA00022723"/>
    </source>
</evidence>
<feature type="region of interest" description="Disordered" evidence="6">
    <location>
        <begin position="380"/>
        <end position="440"/>
    </location>
</feature>
<dbReference type="SMART" id="SM00132">
    <property type="entry name" value="LIM"/>
    <property type="match status" value="3"/>
</dbReference>
<dbReference type="PANTHER" id="PTHR24211">
    <property type="entry name" value="LIM DOMAIN-CONTAINING PROTEIN"/>
    <property type="match status" value="1"/>
</dbReference>
<dbReference type="PANTHER" id="PTHR24211:SF22">
    <property type="entry name" value="TESTIN"/>
    <property type="match status" value="1"/>
</dbReference>
<dbReference type="PROSITE" id="PS00478">
    <property type="entry name" value="LIM_DOMAIN_1"/>
    <property type="match status" value="2"/>
</dbReference>
<proteinExistence type="predicted"/>
<gene>
    <name evidence="9" type="ORF">ACAOBT_LOCUS32975</name>
</gene>
<evidence type="ECO:0000313" key="9">
    <source>
        <dbReference type="EMBL" id="CAH2012708.1"/>
    </source>
</evidence>
<keyword evidence="1 5" id="KW-0479">Metal-binding</keyword>
<dbReference type="OrthoDB" id="10069167at2759"/>
<feature type="domain" description="LIM zinc-binding" evidence="7">
    <location>
        <begin position="677"/>
        <end position="737"/>
    </location>
</feature>
<protein>
    <submittedName>
        <fullName evidence="9">Uncharacterized protein</fullName>
    </submittedName>
</protein>
<dbReference type="Pfam" id="PF06297">
    <property type="entry name" value="PET"/>
    <property type="match status" value="1"/>
</dbReference>
<evidence type="ECO:0000313" key="10">
    <source>
        <dbReference type="Proteomes" id="UP001152888"/>
    </source>
</evidence>
<feature type="region of interest" description="Disordered" evidence="6">
    <location>
        <begin position="262"/>
        <end position="303"/>
    </location>
</feature>
<feature type="compositionally biased region" description="Polar residues" evidence="6">
    <location>
        <begin position="282"/>
        <end position="303"/>
    </location>
</feature>
<evidence type="ECO:0000256" key="5">
    <source>
        <dbReference type="PROSITE-ProRule" id="PRU00125"/>
    </source>
</evidence>
<feature type="domain" description="PET" evidence="8">
    <location>
        <begin position="87"/>
        <end position="194"/>
    </location>
</feature>
<dbReference type="SUPFAM" id="SSF57716">
    <property type="entry name" value="Glucocorticoid receptor-like (DNA-binding domain)"/>
    <property type="match status" value="2"/>
</dbReference>
<dbReference type="EMBL" id="CAKOFQ010008213">
    <property type="protein sequence ID" value="CAH2012708.1"/>
    <property type="molecule type" value="Genomic_DNA"/>
</dbReference>
<dbReference type="Pfam" id="PF00412">
    <property type="entry name" value="LIM"/>
    <property type="match status" value="3"/>
</dbReference>
<keyword evidence="4 5" id="KW-0440">LIM domain</keyword>
<dbReference type="AlphaFoldDB" id="A0A9P0MEH0"/>
<dbReference type="PROSITE" id="PS50023">
    <property type="entry name" value="LIM_DOMAIN_2"/>
    <property type="match status" value="2"/>
</dbReference>
<evidence type="ECO:0000256" key="2">
    <source>
        <dbReference type="ARBA" id="ARBA00022737"/>
    </source>
</evidence>